<evidence type="ECO:0000256" key="6">
    <source>
        <dbReference type="ARBA" id="ARBA00022763"/>
    </source>
</evidence>
<keyword evidence="7" id="KW-0378">Hydrolase</keyword>
<reference evidence="16 17" key="1">
    <citation type="submission" date="2024-02" db="EMBL/GenBank/DDBJ databases">
        <title>de novo genome assembly of Solanum bulbocastanum strain 11H21.</title>
        <authorList>
            <person name="Hosaka A.J."/>
        </authorList>
    </citation>
    <scope>NUCLEOTIDE SEQUENCE [LARGE SCALE GENOMIC DNA]</scope>
    <source>
        <tissue evidence="16">Young leaves</tissue>
    </source>
</reference>
<dbReference type="GO" id="GO:0016887">
    <property type="term" value="F:ATP hydrolysis activity"/>
    <property type="evidence" value="ECO:0007669"/>
    <property type="project" value="InterPro"/>
</dbReference>
<evidence type="ECO:0000256" key="3">
    <source>
        <dbReference type="ARBA" id="ARBA00022722"/>
    </source>
</evidence>
<dbReference type="InterPro" id="IPR041006">
    <property type="entry name" value="Morc_S5"/>
</dbReference>
<dbReference type="FunFam" id="3.30.565.10:FF:000075">
    <property type="entry name" value="MORC family CW-type zinc finger protein 4"/>
    <property type="match status" value="1"/>
</dbReference>
<dbReference type="GO" id="GO:0031047">
    <property type="term" value="P:regulatory ncRNA-mediated gene silencing"/>
    <property type="evidence" value="ECO:0007669"/>
    <property type="project" value="UniProtKB-KW"/>
</dbReference>
<keyword evidence="3" id="KW-0540">Nuclease</keyword>
<evidence type="ECO:0000256" key="4">
    <source>
        <dbReference type="ARBA" id="ARBA00022741"/>
    </source>
</evidence>
<accession>A0AAN8U1A1</accession>
<dbReference type="GO" id="GO:0005524">
    <property type="term" value="F:ATP binding"/>
    <property type="evidence" value="ECO:0007669"/>
    <property type="project" value="UniProtKB-KW"/>
</dbReference>
<evidence type="ECO:0000256" key="5">
    <source>
        <dbReference type="ARBA" id="ARBA00022759"/>
    </source>
</evidence>
<keyword evidence="8" id="KW-0067">ATP-binding</keyword>
<dbReference type="GO" id="GO:0005634">
    <property type="term" value="C:nucleus"/>
    <property type="evidence" value="ECO:0007669"/>
    <property type="project" value="UniProtKB-SubCell"/>
</dbReference>
<dbReference type="AlphaFoldDB" id="A0AAN8U1A1"/>
<evidence type="ECO:0000256" key="11">
    <source>
        <dbReference type="ARBA" id="ARBA00023158"/>
    </source>
</evidence>
<protein>
    <recommendedName>
        <fullName evidence="15">Morc S5 domain-containing protein</fullName>
    </recommendedName>
</protein>
<dbReference type="InterPro" id="IPR045261">
    <property type="entry name" value="MORC_ATPase"/>
</dbReference>
<evidence type="ECO:0000256" key="14">
    <source>
        <dbReference type="SAM" id="Coils"/>
    </source>
</evidence>
<dbReference type="SUPFAM" id="SSF55874">
    <property type="entry name" value="ATPase domain of HSP90 chaperone/DNA topoisomerase II/histidine kinase"/>
    <property type="match status" value="1"/>
</dbReference>
<keyword evidence="4" id="KW-0547">Nucleotide-binding</keyword>
<organism evidence="16 17">
    <name type="scientific">Solanum bulbocastanum</name>
    <name type="common">Wild potato</name>
    <dbReference type="NCBI Taxonomy" id="147425"/>
    <lineage>
        <taxon>Eukaryota</taxon>
        <taxon>Viridiplantae</taxon>
        <taxon>Streptophyta</taxon>
        <taxon>Embryophyta</taxon>
        <taxon>Tracheophyta</taxon>
        <taxon>Spermatophyta</taxon>
        <taxon>Magnoliopsida</taxon>
        <taxon>eudicotyledons</taxon>
        <taxon>Gunneridae</taxon>
        <taxon>Pentapetalae</taxon>
        <taxon>asterids</taxon>
        <taxon>lamiids</taxon>
        <taxon>Solanales</taxon>
        <taxon>Solanaceae</taxon>
        <taxon>Solanoideae</taxon>
        <taxon>Solaneae</taxon>
        <taxon>Solanum</taxon>
    </lineage>
</organism>
<feature type="domain" description="Morc S5" evidence="15">
    <location>
        <begin position="340"/>
        <end position="394"/>
    </location>
</feature>
<evidence type="ECO:0000313" key="17">
    <source>
        <dbReference type="Proteomes" id="UP001371456"/>
    </source>
</evidence>
<comment type="caution">
    <text evidence="16">The sequence shown here is derived from an EMBL/GenBank/DDBJ whole genome shotgun (WGS) entry which is preliminary data.</text>
</comment>
<comment type="similarity">
    <text evidence="2">Belongs to the MORC ATPase protein family.</text>
</comment>
<dbReference type="InterPro" id="IPR036890">
    <property type="entry name" value="HATPase_C_sf"/>
</dbReference>
<evidence type="ECO:0000256" key="8">
    <source>
        <dbReference type="ARBA" id="ARBA00022840"/>
    </source>
</evidence>
<dbReference type="GO" id="GO:0031349">
    <property type="term" value="P:positive regulation of defense response"/>
    <property type="evidence" value="ECO:0007669"/>
    <property type="project" value="UniProtKB-ARBA"/>
</dbReference>
<dbReference type="Pfam" id="PF17942">
    <property type="entry name" value="Morc6_S5"/>
    <property type="match status" value="2"/>
</dbReference>
<keyword evidence="11" id="KW-0943">RNA-mediated gene silencing</keyword>
<comment type="subcellular location">
    <subcellularLocation>
        <location evidence="1">Nucleus</location>
    </subcellularLocation>
</comment>
<evidence type="ECO:0000259" key="15">
    <source>
        <dbReference type="Pfam" id="PF17942"/>
    </source>
</evidence>
<dbReference type="PANTHER" id="PTHR23336">
    <property type="entry name" value="ZINC FINGER CW-TYPE COILED-COIL DOMAIN PROTEIN 3"/>
    <property type="match status" value="1"/>
</dbReference>
<dbReference type="GO" id="GO:0004519">
    <property type="term" value="F:endonuclease activity"/>
    <property type="evidence" value="ECO:0007669"/>
    <property type="project" value="UniProtKB-KW"/>
</dbReference>
<dbReference type="EMBL" id="JBANQN010000002">
    <property type="protein sequence ID" value="KAK6798050.1"/>
    <property type="molecule type" value="Genomic_DNA"/>
</dbReference>
<dbReference type="GO" id="GO:0006325">
    <property type="term" value="P:chromatin organization"/>
    <property type="evidence" value="ECO:0007669"/>
    <property type="project" value="UniProtKB-KW"/>
</dbReference>
<keyword evidence="12" id="KW-0234">DNA repair</keyword>
<evidence type="ECO:0000256" key="9">
    <source>
        <dbReference type="ARBA" id="ARBA00022853"/>
    </source>
</evidence>
<evidence type="ECO:0000256" key="10">
    <source>
        <dbReference type="ARBA" id="ARBA00023054"/>
    </source>
</evidence>
<keyword evidence="17" id="KW-1185">Reference proteome</keyword>
<keyword evidence="13" id="KW-0539">Nucleus</keyword>
<name>A0AAN8U1A1_SOLBU</name>
<keyword evidence="9" id="KW-0156">Chromatin regulator</keyword>
<evidence type="ECO:0000256" key="12">
    <source>
        <dbReference type="ARBA" id="ARBA00023204"/>
    </source>
</evidence>
<evidence type="ECO:0000256" key="7">
    <source>
        <dbReference type="ARBA" id="ARBA00022801"/>
    </source>
</evidence>
<sequence length="674" mass="75734">MPPKVEKLPMDVVELDSSDDEGTGVPVVGMTKPEINYGGNSLSKSPVIEKPNAVVPPDSNYRPLDSRSFWKAGNFEVGRIKSTAIHGELEHARVHPKFLHSNATSHKWAFGAIAELLDNAVDEISSGATFVKVDRISNPRDNSPALLFQDDGGGMDPDRLRKCMSLGYSSKTSNSTIGQYGNGFKTSTMRLGADVIVFSRSSRSGRATQSVGLLSYTFLRRTGQDDVIVPMIDYDISDHWAEAIVYGSQDDWSTNLKTILEWSPFATKMDLLQQFDDIKSHGTKIIVFNLWLNDEGIYELNFDDDEEDITLRDEANLGNTSKTNKRGRELQSHISYRLRYSLRAYASILYLKKFTNFSIILRGKHVEQYNILDELKLSKVITYRPQLAGTSKEVLTNCKSVVGLVAIFAYHLNLWIQTAFLLQILVETSLGFVKDTPSSVCGFNVYHKNRLIRPFWKVTADGSSKGNGVVGVLEANFIEPAHDKQDFERSSLFFKLETKLKQMVMDYWKGHCHLIGLKPLEPHLQNLLREAFAPPQVQVANAQTPSPTNFQTVIDLAAHPRPHFRSAQSGNSGRTNCNMEFQAVQPMTGNAIGSVKKDTQISSSSCMSIDQICEENIQLFRRCESFIQRETELKRTIEELEKELEDTKKKSSELSSRLESQKKLKLLKQLGQKA</sequence>
<evidence type="ECO:0000256" key="13">
    <source>
        <dbReference type="ARBA" id="ARBA00023242"/>
    </source>
</evidence>
<keyword evidence="10 14" id="KW-0175">Coiled coil</keyword>
<proteinExistence type="inferred from homology"/>
<keyword evidence="5" id="KW-0255">Endonuclease</keyword>
<feature type="coiled-coil region" evidence="14">
    <location>
        <begin position="623"/>
        <end position="664"/>
    </location>
</feature>
<dbReference type="Gene3D" id="3.30.565.10">
    <property type="entry name" value="Histidine kinase-like ATPase, C-terminal domain"/>
    <property type="match status" value="1"/>
</dbReference>
<evidence type="ECO:0000256" key="1">
    <source>
        <dbReference type="ARBA" id="ARBA00004123"/>
    </source>
</evidence>
<dbReference type="Proteomes" id="UP001371456">
    <property type="component" value="Unassembled WGS sequence"/>
</dbReference>
<evidence type="ECO:0000313" key="16">
    <source>
        <dbReference type="EMBL" id="KAK6798050.1"/>
    </source>
</evidence>
<feature type="domain" description="Morc S5" evidence="15">
    <location>
        <begin position="423"/>
        <end position="508"/>
    </location>
</feature>
<gene>
    <name evidence="16" type="ORF">RDI58_005752</name>
</gene>
<dbReference type="Pfam" id="PF13589">
    <property type="entry name" value="HATPase_c_3"/>
    <property type="match status" value="1"/>
</dbReference>
<dbReference type="GO" id="GO:0006281">
    <property type="term" value="P:DNA repair"/>
    <property type="evidence" value="ECO:0007669"/>
    <property type="project" value="UniProtKB-KW"/>
</dbReference>
<dbReference type="PANTHER" id="PTHR23336:SF50">
    <property type="entry name" value="PROTEIN MICRORCHIDIA 1-RELATED"/>
    <property type="match status" value="1"/>
</dbReference>
<evidence type="ECO:0000256" key="2">
    <source>
        <dbReference type="ARBA" id="ARBA00007845"/>
    </source>
</evidence>
<keyword evidence="6" id="KW-0227">DNA damage</keyword>